<evidence type="ECO:0000313" key="2">
    <source>
        <dbReference type="Proteomes" id="UP000294862"/>
    </source>
</evidence>
<organism evidence="1 2">
    <name type="scientific">Dokdonella fugitiva</name>
    <dbReference type="NCBI Taxonomy" id="328517"/>
    <lineage>
        <taxon>Bacteria</taxon>
        <taxon>Pseudomonadati</taxon>
        <taxon>Pseudomonadota</taxon>
        <taxon>Gammaproteobacteria</taxon>
        <taxon>Lysobacterales</taxon>
        <taxon>Rhodanobacteraceae</taxon>
        <taxon>Dokdonella</taxon>
    </lineage>
</organism>
<sequence length="168" mass="19126">MPIARDQKTFDQYHFARGAFGEVALYANAMERLEFWQPNFYEPPADILTRHAMRRAFMSAILVAYSRPFGKSDAGWLPLSVDLLQYDADELAAHNLFREIRHLSIAHAAGSVHRLRVYFTETGIQTTADHPPRELTREGVDCISALARKAEQVLSLEIVRLAKRIRGT</sequence>
<accession>A0A4R2IC86</accession>
<reference evidence="1 2" key="1">
    <citation type="journal article" date="2015" name="Stand. Genomic Sci.">
        <title>Genomic Encyclopedia of Bacterial and Archaeal Type Strains, Phase III: the genomes of soil and plant-associated and newly described type strains.</title>
        <authorList>
            <person name="Whitman W.B."/>
            <person name="Woyke T."/>
            <person name="Klenk H.P."/>
            <person name="Zhou Y."/>
            <person name="Lilburn T.G."/>
            <person name="Beck B.J."/>
            <person name="De Vos P."/>
            <person name="Vandamme P."/>
            <person name="Eisen J.A."/>
            <person name="Garrity G."/>
            <person name="Hugenholtz P."/>
            <person name="Kyrpides N.C."/>
        </authorList>
    </citation>
    <scope>NUCLEOTIDE SEQUENCE [LARGE SCALE GENOMIC DNA]</scope>
    <source>
        <strain evidence="1 2">A3</strain>
    </source>
</reference>
<keyword evidence="2" id="KW-1185">Reference proteome</keyword>
<dbReference type="Proteomes" id="UP000294862">
    <property type="component" value="Unassembled WGS sequence"/>
</dbReference>
<dbReference type="EMBL" id="SLWQ01000002">
    <property type="protein sequence ID" value="TCO41746.1"/>
    <property type="molecule type" value="Genomic_DNA"/>
</dbReference>
<name>A0A4R2IC86_9GAMM</name>
<comment type="caution">
    <text evidence="1">The sequence shown here is derived from an EMBL/GenBank/DDBJ whole genome shotgun (WGS) entry which is preliminary data.</text>
</comment>
<proteinExistence type="predicted"/>
<evidence type="ECO:0000313" key="1">
    <source>
        <dbReference type="EMBL" id="TCO41746.1"/>
    </source>
</evidence>
<dbReference type="AlphaFoldDB" id="A0A4R2IC86"/>
<protein>
    <submittedName>
        <fullName evidence="1">Uncharacterized protein</fullName>
    </submittedName>
</protein>
<gene>
    <name evidence="1" type="ORF">EV148_10296</name>
</gene>